<sequence>MAQKDCNAYRNGKFKLVDAASKTTYLIERKGKLQTESIVGTSDKLDFIVNWIDDCTYSLTPTPKTQEFLKSDLVVYTKIIGINAKELVLVTYIKDVPNSEIEMKVQIID</sequence>
<keyword evidence="2" id="KW-1185">Reference proteome</keyword>
<dbReference type="OrthoDB" id="983030at2"/>
<dbReference type="EMBL" id="SBKN01000003">
    <property type="protein sequence ID" value="RXR22883.1"/>
    <property type="molecule type" value="Genomic_DNA"/>
</dbReference>
<dbReference type="RefSeq" id="WP_129461113.1">
    <property type="nucleotide sequence ID" value="NZ_SBKN01000003.1"/>
</dbReference>
<proteinExistence type="predicted"/>
<dbReference type="AlphaFoldDB" id="A0A4Q1K8X4"/>
<protein>
    <submittedName>
        <fullName evidence="1">Uncharacterized protein</fullName>
    </submittedName>
</protein>
<dbReference type="Proteomes" id="UP000289857">
    <property type="component" value="Unassembled WGS sequence"/>
</dbReference>
<accession>A0A4Q1K8X4</accession>
<comment type="caution">
    <text evidence="1">The sequence shown here is derived from an EMBL/GenBank/DDBJ whole genome shotgun (WGS) entry which is preliminary data.</text>
</comment>
<reference evidence="2" key="1">
    <citation type="submission" date="2019-01" db="EMBL/GenBank/DDBJ databases">
        <title>Cytophagaceae bacterium strain CAR-16.</title>
        <authorList>
            <person name="Chen W.-M."/>
        </authorList>
    </citation>
    <scope>NUCLEOTIDE SEQUENCE [LARGE SCALE GENOMIC DNA]</scope>
    <source>
        <strain evidence="2">WWJ-16</strain>
    </source>
</reference>
<evidence type="ECO:0000313" key="2">
    <source>
        <dbReference type="Proteomes" id="UP000289857"/>
    </source>
</evidence>
<name>A0A4Q1K8X4_9FLAO</name>
<evidence type="ECO:0000313" key="1">
    <source>
        <dbReference type="EMBL" id="RXR22883.1"/>
    </source>
</evidence>
<organism evidence="1 2">
    <name type="scientific">Flavobacterium stagni</name>
    <dbReference type="NCBI Taxonomy" id="2506421"/>
    <lineage>
        <taxon>Bacteria</taxon>
        <taxon>Pseudomonadati</taxon>
        <taxon>Bacteroidota</taxon>
        <taxon>Flavobacteriia</taxon>
        <taxon>Flavobacteriales</taxon>
        <taxon>Flavobacteriaceae</taxon>
        <taxon>Flavobacterium</taxon>
    </lineage>
</organism>
<gene>
    <name evidence="1" type="ORF">EQG61_06530</name>
</gene>